<dbReference type="AlphaFoldDB" id="A0A8D8PSV7"/>
<accession>A0A8D8PSV7</accession>
<evidence type="ECO:0000313" key="2">
    <source>
        <dbReference type="EMBL" id="CAG6612951.1"/>
    </source>
</evidence>
<reference evidence="2" key="1">
    <citation type="submission" date="2021-05" db="EMBL/GenBank/DDBJ databases">
        <authorList>
            <person name="Alioto T."/>
            <person name="Alioto T."/>
            <person name="Gomez Garrido J."/>
        </authorList>
    </citation>
    <scope>NUCLEOTIDE SEQUENCE</scope>
</reference>
<feature type="transmembrane region" description="Helical" evidence="1">
    <location>
        <begin position="57"/>
        <end position="87"/>
    </location>
</feature>
<sequence>MLEPKQVGGRVSILFSHLWDLVTSPQLYRVLDGVYIVLYFVAFHITQGNFSWKGTRFYFFLLMAVGCFETGISVVPCIQCVFFYSIFSHMVSLQSRYKYLVLSELEPLHFHTS</sequence>
<proteinExistence type="predicted"/>
<evidence type="ECO:0000256" key="1">
    <source>
        <dbReference type="SAM" id="Phobius"/>
    </source>
</evidence>
<name>A0A8D8PSV7_9HEMI</name>
<keyword evidence="1" id="KW-1133">Transmembrane helix</keyword>
<keyword evidence="1" id="KW-0812">Transmembrane</keyword>
<organism evidence="2">
    <name type="scientific">Cacopsylla melanoneura</name>
    <dbReference type="NCBI Taxonomy" id="428564"/>
    <lineage>
        <taxon>Eukaryota</taxon>
        <taxon>Metazoa</taxon>
        <taxon>Ecdysozoa</taxon>
        <taxon>Arthropoda</taxon>
        <taxon>Hexapoda</taxon>
        <taxon>Insecta</taxon>
        <taxon>Pterygota</taxon>
        <taxon>Neoptera</taxon>
        <taxon>Paraneoptera</taxon>
        <taxon>Hemiptera</taxon>
        <taxon>Sternorrhyncha</taxon>
        <taxon>Psylloidea</taxon>
        <taxon>Psyllidae</taxon>
        <taxon>Psyllinae</taxon>
        <taxon>Cacopsylla</taxon>
    </lineage>
</organism>
<feature type="transmembrane region" description="Helical" evidence="1">
    <location>
        <begin position="27"/>
        <end position="45"/>
    </location>
</feature>
<dbReference type="EMBL" id="HBUF01026039">
    <property type="protein sequence ID" value="CAG6612951.1"/>
    <property type="molecule type" value="Transcribed_RNA"/>
</dbReference>
<protein>
    <submittedName>
        <fullName evidence="2">Uncharacterized protein</fullName>
    </submittedName>
</protein>
<keyword evidence="1" id="KW-0472">Membrane</keyword>